<dbReference type="PANTHER" id="PTHR30606">
    <property type="entry name" value="LIPID A BIOSYNTHESIS LAUROYL ACYLTRANSFERASE"/>
    <property type="match status" value="1"/>
</dbReference>
<organism evidence="7">
    <name type="scientific">candidate division WOR-3 bacterium</name>
    <dbReference type="NCBI Taxonomy" id="2052148"/>
    <lineage>
        <taxon>Bacteria</taxon>
        <taxon>Bacteria division WOR-3</taxon>
    </lineage>
</organism>
<keyword evidence="4" id="KW-0808">Transferase</keyword>
<dbReference type="AlphaFoldDB" id="A0A7C4X9I0"/>
<dbReference type="EMBL" id="DTGZ01000069">
    <property type="protein sequence ID" value="HGV97393.1"/>
    <property type="molecule type" value="Genomic_DNA"/>
</dbReference>
<evidence type="ECO:0000313" key="7">
    <source>
        <dbReference type="EMBL" id="HGV97393.1"/>
    </source>
</evidence>
<dbReference type="Pfam" id="PF03279">
    <property type="entry name" value="Lip_A_acyltrans"/>
    <property type="match status" value="1"/>
</dbReference>
<evidence type="ECO:0000256" key="4">
    <source>
        <dbReference type="ARBA" id="ARBA00022679"/>
    </source>
</evidence>
<dbReference type="GO" id="GO:0009247">
    <property type="term" value="P:glycolipid biosynthetic process"/>
    <property type="evidence" value="ECO:0007669"/>
    <property type="project" value="UniProtKB-ARBA"/>
</dbReference>
<keyword evidence="3" id="KW-0997">Cell inner membrane</keyword>
<keyword evidence="6" id="KW-0012">Acyltransferase</keyword>
<accession>A0A7C4X9I0</accession>
<gene>
    <name evidence="7" type="ORF">ENV60_03740</name>
</gene>
<evidence type="ECO:0000256" key="2">
    <source>
        <dbReference type="ARBA" id="ARBA00022475"/>
    </source>
</evidence>
<name>A0A7C4X9I0_UNCW3</name>
<evidence type="ECO:0008006" key="8">
    <source>
        <dbReference type="Google" id="ProtNLM"/>
    </source>
</evidence>
<comment type="caution">
    <text evidence="7">The sequence shown here is derived from an EMBL/GenBank/DDBJ whole genome shotgun (WGS) entry which is preliminary data.</text>
</comment>
<dbReference type="PANTHER" id="PTHR30606:SF10">
    <property type="entry name" value="PHOSPHATIDYLINOSITOL MANNOSIDE ACYLTRANSFERASE"/>
    <property type="match status" value="1"/>
</dbReference>
<dbReference type="InterPro" id="IPR004960">
    <property type="entry name" value="LipA_acyltrans"/>
</dbReference>
<reference evidence="7" key="1">
    <citation type="journal article" date="2020" name="mSystems">
        <title>Genome- and Community-Level Interaction Insights into Carbon Utilization and Element Cycling Functions of Hydrothermarchaeota in Hydrothermal Sediment.</title>
        <authorList>
            <person name="Zhou Z."/>
            <person name="Liu Y."/>
            <person name="Xu W."/>
            <person name="Pan J."/>
            <person name="Luo Z.H."/>
            <person name="Li M."/>
        </authorList>
    </citation>
    <scope>NUCLEOTIDE SEQUENCE [LARGE SCALE GENOMIC DNA]</scope>
    <source>
        <strain evidence="7">SpSt-774</strain>
    </source>
</reference>
<dbReference type="GO" id="GO:0005886">
    <property type="term" value="C:plasma membrane"/>
    <property type="evidence" value="ECO:0007669"/>
    <property type="project" value="UniProtKB-SubCell"/>
</dbReference>
<protein>
    <recommendedName>
        <fullName evidence="8">Lipid A biosynthesis acyltransferase</fullName>
    </recommendedName>
</protein>
<evidence type="ECO:0000256" key="6">
    <source>
        <dbReference type="ARBA" id="ARBA00023315"/>
    </source>
</evidence>
<dbReference type="GO" id="GO:0016746">
    <property type="term" value="F:acyltransferase activity"/>
    <property type="evidence" value="ECO:0007669"/>
    <property type="project" value="UniProtKB-KW"/>
</dbReference>
<comment type="subcellular location">
    <subcellularLocation>
        <location evidence="1">Cell inner membrane</location>
    </subcellularLocation>
</comment>
<proteinExistence type="predicted"/>
<sequence>MSLTVRLQEFATFLLRVLPLKLADRIAILIGLFCCFKLKRRREYIIKNLCYIFAGELSRQEFCRLTKNTFKNFALCMVDFLRLGFIKKEEIIRDVKAVNLENLNRALSYKKGCVLLTLHIGNWDYAGAYLSAMGFPMIALVEETEFEMFRLYTRHRERTGLKTYPVSRTGYAFIDMMKNNRIMAVLADRDITKKGSLVNFFTGKRRIPQGLGEFVVKRKIPVVFAYMVLMVPPGKKRYLGVVEEPVFFTTPEEFNNYTISHFEETIKKYPDQWFVFHPEWIE</sequence>
<keyword evidence="5" id="KW-0472">Membrane</keyword>
<evidence type="ECO:0000256" key="1">
    <source>
        <dbReference type="ARBA" id="ARBA00004533"/>
    </source>
</evidence>
<keyword evidence="2" id="KW-1003">Cell membrane</keyword>
<dbReference type="CDD" id="cd07984">
    <property type="entry name" value="LPLAT_LABLAT-like"/>
    <property type="match status" value="1"/>
</dbReference>
<evidence type="ECO:0000256" key="5">
    <source>
        <dbReference type="ARBA" id="ARBA00023136"/>
    </source>
</evidence>
<evidence type="ECO:0000256" key="3">
    <source>
        <dbReference type="ARBA" id="ARBA00022519"/>
    </source>
</evidence>